<evidence type="ECO:0000313" key="3">
    <source>
        <dbReference type="Proteomes" id="UP000191672"/>
    </source>
</evidence>
<protein>
    <submittedName>
        <fullName evidence="2">Uncharacterized protein</fullName>
    </submittedName>
</protein>
<feature type="compositionally biased region" description="Polar residues" evidence="1">
    <location>
        <begin position="11"/>
        <end position="21"/>
    </location>
</feature>
<accession>A0A1V6QNJ5</accession>
<keyword evidence="3" id="KW-1185">Reference proteome</keyword>
<evidence type="ECO:0000313" key="2">
    <source>
        <dbReference type="EMBL" id="OQD90768.1"/>
    </source>
</evidence>
<organism evidence="2 3">
    <name type="scientific">Penicillium antarcticum</name>
    <dbReference type="NCBI Taxonomy" id="416450"/>
    <lineage>
        <taxon>Eukaryota</taxon>
        <taxon>Fungi</taxon>
        <taxon>Dikarya</taxon>
        <taxon>Ascomycota</taxon>
        <taxon>Pezizomycotina</taxon>
        <taxon>Eurotiomycetes</taxon>
        <taxon>Eurotiomycetidae</taxon>
        <taxon>Eurotiales</taxon>
        <taxon>Aspergillaceae</taxon>
        <taxon>Penicillium</taxon>
    </lineage>
</organism>
<feature type="region of interest" description="Disordered" evidence="1">
    <location>
        <begin position="1"/>
        <end position="21"/>
    </location>
</feature>
<dbReference type="AlphaFoldDB" id="A0A1V6QNJ5"/>
<comment type="caution">
    <text evidence="2">The sequence shown here is derived from an EMBL/GenBank/DDBJ whole genome shotgun (WGS) entry which is preliminary data.</text>
</comment>
<proteinExistence type="predicted"/>
<sequence length="21" mass="2389">MAWTFIPTPKFSASSQKRFAS</sequence>
<dbReference type="Proteomes" id="UP000191672">
    <property type="component" value="Unassembled WGS sequence"/>
</dbReference>
<reference evidence="3" key="1">
    <citation type="journal article" date="2017" name="Nat. Microbiol.">
        <title>Global analysis of biosynthetic gene clusters reveals vast potential of secondary metabolite production in Penicillium species.</title>
        <authorList>
            <person name="Nielsen J.C."/>
            <person name="Grijseels S."/>
            <person name="Prigent S."/>
            <person name="Ji B."/>
            <person name="Dainat J."/>
            <person name="Nielsen K.F."/>
            <person name="Frisvad J.C."/>
            <person name="Workman M."/>
            <person name="Nielsen J."/>
        </authorList>
    </citation>
    <scope>NUCLEOTIDE SEQUENCE [LARGE SCALE GENOMIC DNA]</scope>
    <source>
        <strain evidence="3">IBT 31811</strain>
    </source>
</reference>
<dbReference type="EMBL" id="MDYN01000001">
    <property type="protein sequence ID" value="OQD90768.1"/>
    <property type="molecule type" value="Genomic_DNA"/>
</dbReference>
<evidence type="ECO:0000256" key="1">
    <source>
        <dbReference type="SAM" id="MobiDB-lite"/>
    </source>
</evidence>
<gene>
    <name evidence="2" type="ORF">PENANT_c001G04817</name>
</gene>
<name>A0A1V6QNJ5_9EURO</name>